<dbReference type="Gene3D" id="3.20.20.70">
    <property type="entry name" value="Aldolase class I"/>
    <property type="match status" value="1"/>
</dbReference>
<dbReference type="SUPFAM" id="SSF52313">
    <property type="entry name" value="Ribosomal protein S2"/>
    <property type="match status" value="1"/>
</dbReference>
<evidence type="ECO:0000256" key="1">
    <source>
        <dbReference type="ARBA" id="ARBA00009743"/>
    </source>
</evidence>
<reference evidence="5" key="1">
    <citation type="submission" date="2023-02" db="EMBL/GenBank/DDBJ databases">
        <title>Genome of toxic invasive species Heracleum sosnowskyi carries increased number of genes despite the absence of recent whole-genome duplications.</title>
        <authorList>
            <person name="Schelkunov M."/>
            <person name="Shtratnikova V."/>
            <person name="Makarenko M."/>
            <person name="Klepikova A."/>
            <person name="Omelchenko D."/>
            <person name="Novikova G."/>
            <person name="Obukhova E."/>
            <person name="Bogdanov V."/>
            <person name="Penin A."/>
            <person name="Logacheva M."/>
        </authorList>
    </citation>
    <scope>NUCLEOTIDE SEQUENCE</scope>
    <source>
        <strain evidence="5">Hsosn_3</strain>
        <tissue evidence="5">Leaf</tissue>
    </source>
</reference>
<evidence type="ECO:0000313" key="5">
    <source>
        <dbReference type="EMBL" id="KAK1369682.1"/>
    </source>
</evidence>
<dbReference type="GO" id="GO:0009505">
    <property type="term" value="C:plant-type cell wall"/>
    <property type="evidence" value="ECO:0007669"/>
    <property type="project" value="TreeGrafter"/>
</dbReference>
<evidence type="ECO:0000256" key="4">
    <source>
        <dbReference type="RuleBase" id="RU361168"/>
    </source>
</evidence>
<protein>
    <recommendedName>
        <fullName evidence="4">Alpha-galactosidase</fullName>
        <ecNumber evidence="4">3.2.1.22</ecNumber>
    </recommendedName>
    <alternativeName>
        <fullName evidence="4">Melibiase</fullName>
    </alternativeName>
</protein>
<dbReference type="Gene3D" id="3.40.50.10490">
    <property type="entry name" value="Glucose-6-phosphate isomerase like protein, domain 1"/>
    <property type="match status" value="1"/>
</dbReference>
<dbReference type="Proteomes" id="UP001237642">
    <property type="component" value="Unassembled WGS sequence"/>
</dbReference>
<reference evidence="5" key="2">
    <citation type="submission" date="2023-05" db="EMBL/GenBank/DDBJ databases">
        <authorList>
            <person name="Schelkunov M.I."/>
        </authorList>
    </citation>
    <scope>NUCLEOTIDE SEQUENCE</scope>
    <source>
        <strain evidence="5">Hsosn_3</strain>
        <tissue evidence="5">Leaf</tissue>
    </source>
</reference>
<keyword evidence="2 4" id="KW-0378">Hydrolase</keyword>
<evidence type="ECO:0000256" key="2">
    <source>
        <dbReference type="ARBA" id="ARBA00022801"/>
    </source>
</evidence>
<sequence>MPGSLGFEEQDGKTFASWGIDYLKYDNCNNNNIDVKQRYPIMSKALLNSRRSIFYSLCEWGQEDPATWAPPFEIVIELQEIFLKTRIAHRAVLKFAQTTGASSIAERNTPGTFTNQLQTLFSEPRLLVLTDPELITSPSKKACLKKFLIWMAFVSVKNVLVIVMDMENVSVMVFVSVKKDAPVSIALHIYKVEYKLYLRFTLHIHHGIQGDAADGKGLICKSDVDGVIHHGIQGDAADGEDVICKSV</sequence>
<dbReference type="AlphaFoldDB" id="A0AAD8HLX3"/>
<dbReference type="PANTHER" id="PTHR11452:SF33">
    <property type="entry name" value="ALPHA-GALACTOSIDASE 2"/>
    <property type="match status" value="1"/>
</dbReference>
<dbReference type="EMBL" id="JAUIZM010000008">
    <property type="protein sequence ID" value="KAK1369682.1"/>
    <property type="molecule type" value="Genomic_DNA"/>
</dbReference>
<dbReference type="SUPFAM" id="SSF51445">
    <property type="entry name" value="(Trans)glycosidases"/>
    <property type="match status" value="1"/>
</dbReference>
<comment type="catalytic activity">
    <reaction evidence="4">
        <text>Hydrolysis of terminal, non-reducing alpha-D-galactose residues in alpha-D-galactosides, including galactose oligosaccharides, galactomannans and galactolipids.</text>
        <dbReference type="EC" id="3.2.1.22"/>
    </reaction>
</comment>
<dbReference type="InterPro" id="IPR017853">
    <property type="entry name" value="GH"/>
</dbReference>
<accession>A0AAD8HLX3</accession>
<dbReference type="GO" id="GO:0004557">
    <property type="term" value="F:alpha-galactosidase activity"/>
    <property type="evidence" value="ECO:0007669"/>
    <property type="project" value="UniProtKB-EC"/>
</dbReference>
<dbReference type="Pfam" id="PF16499">
    <property type="entry name" value="Melibiase_2"/>
    <property type="match status" value="1"/>
</dbReference>
<dbReference type="InterPro" id="IPR002241">
    <property type="entry name" value="Glyco_hydro_27"/>
</dbReference>
<comment type="similarity">
    <text evidence="1 4">Belongs to the glycosyl hydrolase 27 family.</text>
</comment>
<evidence type="ECO:0000256" key="3">
    <source>
        <dbReference type="ARBA" id="ARBA00023295"/>
    </source>
</evidence>
<proteinExistence type="inferred from homology"/>
<dbReference type="EC" id="3.2.1.22" evidence="4"/>
<gene>
    <name evidence="5" type="ORF">POM88_035774</name>
</gene>
<evidence type="ECO:0000313" key="6">
    <source>
        <dbReference type="Proteomes" id="UP001237642"/>
    </source>
</evidence>
<keyword evidence="4" id="KW-1015">Disulfide bond</keyword>
<dbReference type="GO" id="GO:0005975">
    <property type="term" value="P:carbohydrate metabolic process"/>
    <property type="evidence" value="ECO:0007669"/>
    <property type="project" value="InterPro"/>
</dbReference>
<organism evidence="5 6">
    <name type="scientific">Heracleum sosnowskyi</name>
    <dbReference type="NCBI Taxonomy" id="360622"/>
    <lineage>
        <taxon>Eukaryota</taxon>
        <taxon>Viridiplantae</taxon>
        <taxon>Streptophyta</taxon>
        <taxon>Embryophyta</taxon>
        <taxon>Tracheophyta</taxon>
        <taxon>Spermatophyta</taxon>
        <taxon>Magnoliopsida</taxon>
        <taxon>eudicotyledons</taxon>
        <taxon>Gunneridae</taxon>
        <taxon>Pentapetalae</taxon>
        <taxon>asterids</taxon>
        <taxon>campanulids</taxon>
        <taxon>Apiales</taxon>
        <taxon>Apiaceae</taxon>
        <taxon>Apioideae</taxon>
        <taxon>apioid superclade</taxon>
        <taxon>Tordylieae</taxon>
        <taxon>Tordyliinae</taxon>
        <taxon>Heracleum</taxon>
    </lineage>
</organism>
<comment type="caution">
    <text evidence="5">The sequence shown here is derived from an EMBL/GenBank/DDBJ whole genome shotgun (WGS) entry which is preliminary data.</text>
</comment>
<keyword evidence="6" id="KW-1185">Reference proteome</keyword>
<dbReference type="PRINTS" id="PR00740">
    <property type="entry name" value="GLHYDRLASE27"/>
</dbReference>
<dbReference type="InterPro" id="IPR013785">
    <property type="entry name" value="Aldolase_TIM"/>
</dbReference>
<keyword evidence="3 4" id="KW-0326">Glycosidase</keyword>
<dbReference type="InterPro" id="IPR023591">
    <property type="entry name" value="Ribosomal_uS2_flav_dom_sf"/>
</dbReference>
<name>A0AAD8HLX3_9APIA</name>
<dbReference type="PANTHER" id="PTHR11452">
    <property type="entry name" value="ALPHA-GALACTOSIDASE/ALPHA-N-ACETYLGALACTOSAMINIDASE"/>
    <property type="match status" value="1"/>
</dbReference>